<keyword evidence="1" id="KW-0472">Membrane</keyword>
<keyword evidence="1" id="KW-1133">Transmembrane helix</keyword>
<evidence type="ECO:0000313" key="2">
    <source>
        <dbReference type="EMBL" id="QHT28079.1"/>
    </source>
</evidence>
<name>A0A6C0EII0_9ZZZZ</name>
<accession>A0A6C0EII0</accession>
<protein>
    <submittedName>
        <fullName evidence="2">Uncharacterized protein</fullName>
    </submittedName>
</protein>
<feature type="transmembrane region" description="Helical" evidence="1">
    <location>
        <begin position="29"/>
        <end position="56"/>
    </location>
</feature>
<organism evidence="2">
    <name type="scientific">viral metagenome</name>
    <dbReference type="NCBI Taxonomy" id="1070528"/>
    <lineage>
        <taxon>unclassified sequences</taxon>
        <taxon>metagenomes</taxon>
        <taxon>organismal metagenomes</taxon>
    </lineage>
</organism>
<sequence length="267" mass="31849">MKNNEKNSQYKWLNTYHISKIKEAFTKNYLTFIVMFASCVMLCYENIGLGLMYYVFCTHLSYFIHILAHEDSSKTINVVHEYHHNYIDNYGHYLQILLELSTAILPIFVIYMFTGRLYIKNTFEPYVIFMFSLFYSSIHNINYSVLHVNKIHENHHKDWTINYGPDICDVLYGTKENYEELENTSHYIPNLLICTMIAKFLQYKIPKIEYNLQQNLYSIVKMLYLLSYVGLIIFNQTLLMNDEKKHLDIFNNEVANLLNKIKLAQLF</sequence>
<feature type="transmembrane region" description="Helical" evidence="1">
    <location>
        <begin position="93"/>
        <end position="114"/>
    </location>
</feature>
<feature type="transmembrane region" description="Helical" evidence="1">
    <location>
        <begin position="215"/>
        <end position="234"/>
    </location>
</feature>
<proteinExistence type="predicted"/>
<keyword evidence="1" id="KW-0812">Transmembrane</keyword>
<evidence type="ECO:0000256" key="1">
    <source>
        <dbReference type="SAM" id="Phobius"/>
    </source>
</evidence>
<dbReference type="EMBL" id="MN738851">
    <property type="protein sequence ID" value="QHT28079.1"/>
    <property type="molecule type" value="Genomic_DNA"/>
</dbReference>
<reference evidence="2" key="1">
    <citation type="journal article" date="2020" name="Nature">
        <title>Giant virus diversity and host interactions through global metagenomics.</title>
        <authorList>
            <person name="Schulz F."/>
            <person name="Roux S."/>
            <person name="Paez-Espino D."/>
            <person name="Jungbluth S."/>
            <person name="Walsh D.A."/>
            <person name="Denef V.J."/>
            <person name="McMahon K.D."/>
            <person name="Konstantinidis K.T."/>
            <person name="Eloe-Fadrosh E.A."/>
            <person name="Kyrpides N.C."/>
            <person name="Woyke T."/>
        </authorList>
    </citation>
    <scope>NUCLEOTIDE SEQUENCE</scope>
    <source>
        <strain evidence="2">GVMAG-M-3300001348-25</strain>
    </source>
</reference>
<dbReference type="AlphaFoldDB" id="A0A6C0EII0"/>